<comment type="caution">
    <text evidence="3">The sequence shown here is derived from an EMBL/GenBank/DDBJ whole genome shotgun (WGS) entry which is preliminary data.</text>
</comment>
<protein>
    <submittedName>
        <fullName evidence="3">Rho termination factor N-terminal domain-containing protein</fullName>
    </submittedName>
</protein>
<evidence type="ECO:0000259" key="2">
    <source>
        <dbReference type="Pfam" id="PF07498"/>
    </source>
</evidence>
<gene>
    <name evidence="3" type="ORF">IQ230_09650</name>
</gene>
<feature type="domain" description="Rho termination factor-like N-terminal" evidence="2">
    <location>
        <begin position="85"/>
        <end position="113"/>
    </location>
</feature>
<dbReference type="EMBL" id="JADEWN010000019">
    <property type="protein sequence ID" value="MBE9190620.1"/>
    <property type="molecule type" value="Genomic_DNA"/>
</dbReference>
<keyword evidence="4" id="KW-1185">Reference proteome</keyword>
<evidence type="ECO:0000313" key="3">
    <source>
        <dbReference type="EMBL" id="MBE9190620.1"/>
    </source>
</evidence>
<organism evidence="3 4">
    <name type="scientific">Gloeocapsopsis crepidinum LEGE 06123</name>
    <dbReference type="NCBI Taxonomy" id="588587"/>
    <lineage>
        <taxon>Bacteria</taxon>
        <taxon>Bacillati</taxon>
        <taxon>Cyanobacteriota</taxon>
        <taxon>Cyanophyceae</taxon>
        <taxon>Oscillatoriophycideae</taxon>
        <taxon>Chroococcales</taxon>
        <taxon>Chroococcaceae</taxon>
        <taxon>Gloeocapsopsis</taxon>
    </lineage>
</organism>
<keyword evidence="1" id="KW-0812">Transmembrane</keyword>
<evidence type="ECO:0000256" key="1">
    <source>
        <dbReference type="SAM" id="Phobius"/>
    </source>
</evidence>
<evidence type="ECO:0000313" key="4">
    <source>
        <dbReference type="Proteomes" id="UP000651156"/>
    </source>
</evidence>
<dbReference type="RefSeq" id="WP_193931796.1">
    <property type="nucleotide sequence ID" value="NZ_CAWPMZ010000040.1"/>
</dbReference>
<keyword evidence="1" id="KW-0472">Membrane</keyword>
<sequence>MDATQVQALLTLSFNTICIAYTTLVVANFVCGLCEEWMKLSTTKTALDSYEGEVKDEIPKTVTAIDSKADEVPTVEILNKELGVLKIRELKKLASQAHIKGYGSMTKQQLIQALA</sequence>
<feature type="transmembrane region" description="Helical" evidence="1">
    <location>
        <begin position="12"/>
        <end position="34"/>
    </location>
</feature>
<dbReference type="Proteomes" id="UP000651156">
    <property type="component" value="Unassembled WGS sequence"/>
</dbReference>
<proteinExistence type="predicted"/>
<dbReference type="Gene3D" id="1.10.720.10">
    <property type="match status" value="1"/>
</dbReference>
<dbReference type="InterPro" id="IPR011112">
    <property type="entry name" value="Rho-like_N"/>
</dbReference>
<reference evidence="3 4" key="1">
    <citation type="submission" date="2020-10" db="EMBL/GenBank/DDBJ databases">
        <authorList>
            <person name="Castelo-Branco R."/>
            <person name="Eusebio N."/>
            <person name="Adriana R."/>
            <person name="Vieira A."/>
            <person name="Brugerolle De Fraissinette N."/>
            <person name="Rezende De Castro R."/>
            <person name="Schneider M.P."/>
            <person name="Vasconcelos V."/>
            <person name="Leao P.N."/>
        </authorList>
    </citation>
    <scope>NUCLEOTIDE SEQUENCE [LARGE SCALE GENOMIC DNA]</scope>
    <source>
        <strain evidence="3 4">LEGE 06123</strain>
    </source>
</reference>
<name>A0ABR9UQS1_9CHRO</name>
<dbReference type="Pfam" id="PF07498">
    <property type="entry name" value="Rho_N"/>
    <property type="match status" value="1"/>
</dbReference>
<accession>A0ABR9UQS1</accession>
<keyword evidence="1" id="KW-1133">Transmembrane helix</keyword>